<dbReference type="InterPro" id="IPR000209">
    <property type="entry name" value="Peptidase_S8/S53_dom"/>
</dbReference>
<name>A0A9P4X415_9HYPO</name>
<comment type="caution">
    <text evidence="3">The sequence shown here is derived from an EMBL/GenBank/DDBJ whole genome shotgun (WGS) entry which is preliminary data.</text>
</comment>
<dbReference type="Gene3D" id="3.40.50.200">
    <property type="entry name" value="Peptidase S8/S53 domain"/>
    <property type="match status" value="1"/>
</dbReference>
<protein>
    <recommendedName>
        <fullName evidence="2">Peptidase S8/S53 domain-containing protein</fullName>
    </recommendedName>
</protein>
<reference evidence="3 4" key="1">
    <citation type="submission" date="2018-06" db="EMBL/GenBank/DDBJ databases">
        <title>Genome analysis of cellulolytic fungus Trichoderma lentiforme CFAM-422.</title>
        <authorList>
            <person name="Steindorff A.S."/>
            <person name="Formighieri E.F."/>
            <person name="Midorikawa G.E.O."/>
            <person name="Tamietti M.S."/>
            <person name="Ramos E.Z."/>
            <person name="Silva A.S."/>
            <person name="Bon E.P.S."/>
            <person name="Mendes T.D."/>
            <person name="Damaso M.C.T."/>
            <person name="Favaro L.C.L."/>
        </authorList>
    </citation>
    <scope>NUCLEOTIDE SEQUENCE [LARGE SCALE GENOMIC DNA]</scope>
    <source>
        <strain evidence="3 4">CFAM-422</strain>
    </source>
</reference>
<feature type="region of interest" description="Disordered" evidence="1">
    <location>
        <begin position="1"/>
        <end position="78"/>
    </location>
</feature>
<evidence type="ECO:0000259" key="2">
    <source>
        <dbReference type="Pfam" id="PF00082"/>
    </source>
</evidence>
<proteinExistence type="predicted"/>
<evidence type="ECO:0000313" key="4">
    <source>
        <dbReference type="Proteomes" id="UP000801864"/>
    </source>
</evidence>
<feature type="compositionally biased region" description="Polar residues" evidence="1">
    <location>
        <begin position="8"/>
        <end position="24"/>
    </location>
</feature>
<dbReference type="Proteomes" id="UP000801864">
    <property type="component" value="Unassembled WGS sequence"/>
</dbReference>
<keyword evidence="4" id="KW-1185">Reference proteome</keyword>
<organism evidence="3 4">
    <name type="scientific">Trichoderma lentiforme</name>
    <dbReference type="NCBI Taxonomy" id="1567552"/>
    <lineage>
        <taxon>Eukaryota</taxon>
        <taxon>Fungi</taxon>
        <taxon>Dikarya</taxon>
        <taxon>Ascomycota</taxon>
        <taxon>Pezizomycotina</taxon>
        <taxon>Sordariomycetes</taxon>
        <taxon>Hypocreomycetidae</taxon>
        <taxon>Hypocreales</taxon>
        <taxon>Hypocreaceae</taxon>
        <taxon>Trichoderma</taxon>
    </lineage>
</organism>
<dbReference type="AlphaFoldDB" id="A0A9P4X415"/>
<dbReference type="Pfam" id="PF00082">
    <property type="entry name" value="Peptidase_S8"/>
    <property type="match status" value="1"/>
</dbReference>
<dbReference type="GO" id="GO:0006508">
    <property type="term" value="P:proteolysis"/>
    <property type="evidence" value="ECO:0007669"/>
    <property type="project" value="InterPro"/>
</dbReference>
<gene>
    <name evidence="3" type="ORF">CFAM422_012478</name>
</gene>
<evidence type="ECO:0000256" key="1">
    <source>
        <dbReference type="SAM" id="MobiDB-lite"/>
    </source>
</evidence>
<feature type="domain" description="Peptidase S8/S53" evidence="2">
    <location>
        <begin position="560"/>
        <end position="784"/>
    </location>
</feature>
<evidence type="ECO:0000313" key="3">
    <source>
        <dbReference type="EMBL" id="KAF3056941.1"/>
    </source>
</evidence>
<dbReference type="SUPFAM" id="SSF52743">
    <property type="entry name" value="Subtilisin-like"/>
    <property type="match status" value="1"/>
</dbReference>
<dbReference type="InterPro" id="IPR036852">
    <property type="entry name" value="Peptidase_S8/S53_dom_sf"/>
</dbReference>
<dbReference type="GO" id="GO:0004252">
    <property type="term" value="F:serine-type endopeptidase activity"/>
    <property type="evidence" value="ECO:0007669"/>
    <property type="project" value="InterPro"/>
</dbReference>
<sequence>MEPVQVLRVSTNAREPTLSLQRAQSFGIREGHMEPKKQNVAYPNDSGGVANKPTEYDKKSEKKIEKDEKAEKKAPVGGSRVQRLRNLTKAQESLADELFEEELPKTAQEIFQKNYAENSEVLSEQGFNNLNLFDQILNRLAEEAKETPALIRDPPSRVREFIQYLVISHPQVICQSHDEGNQTRLLERALKKCKPLAFDVISLIVSDEDLQALEETCPYQVIEVLVRRCPESIYAKAQYKDAKQPVLSKTPYRLLKDIPITGSNEKRKEAMENVDRLLKHVCIRSNRTKTEKQKYLHEKLADAPEIHLDLAKVIGSGKKYMDERAQKVKVQLDTALEYVSLPQYRMEQDNIGAEINAVPEKPIIDHEKKNVVERNPHVAIFQWLKEKKVEKIFRVSVEDREQDQIPHTDMAIHTWLAPFDVEIWDWRKYDISSETILKGAANTRELHLYWSGNVAVMQSWACKKGLARLKKSMETEEVCQAAFDNFKEKFLKRRKSDVREENIKLRLPQDSNHRVSVGQDSSTKGSTNDFLASEPVWIRKMQGMIDLLFTFKKVPREDVVKIALIDKGVDRENPKVLAIERGQSFYHGGRVLEHEETWDPEFREWDARPPIHGTQMAICIQKICPMARLYVARMDNSRSDTQEFTLESAINAINWAKEMGVNIISMSWSFKAKGEDYGVDEIANFKRTIAEAKADGILLFASLNDMEGVNIDDYYPCGLSDVFKIGSATKWGDKASHSRTGSDFILPGKDISLPDIDGLMKEVSGSSIATAFAAGLAGLVLYALSTHLNIEDEVEESLKMDRLKQAKSREGMNTIFNILSGNRQGLKTNDVWVSLDDKFPEKPDKGEPGPDIKDFIKSIVPK</sequence>
<accession>A0A9P4X415</accession>
<dbReference type="EMBL" id="QLNT01000030">
    <property type="protein sequence ID" value="KAF3056941.1"/>
    <property type="molecule type" value="Genomic_DNA"/>
</dbReference>
<feature type="compositionally biased region" description="Basic and acidic residues" evidence="1">
    <location>
        <begin position="54"/>
        <end position="74"/>
    </location>
</feature>